<evidence type="ECO:0000256" key="4">
    <source>
        <dbReference type="ARBA" id="ARBA00022989"/>
    </source>
</evidence>
<keyword evidence="5 6" id="KW-0472">Membrane</keyword>
<dbReference type="CDD" id="cd07731">
    <property type="entry name" value="ComA-like_MBL-fold"/>
    <property type="match status" value="1"/>
</dbReference>
<dbReference type="Proteomes" id="UP000660021">
    <property type="component" value="Unassembled WGS sequence"/>
</dbReference>
<dbReference type="InterPro" id="IPR036866">
    <property type="entry name" value="RibonucZ/Hydroxyglut_hydro"/>
</dbReference>
<evidence type="ECO:0000256" key="1">
    <source>
        <dbReference type="ARBA" id="ARBA00004651"/>
    </source>
</evidence>
<comment type="caution">
    <text evidence="8">The sequence shown here is derived from an EMBL/GenBank/DDBJ whole genome shotgun (WGS) entry which is preliminary data.</text>
</comment>
<reference evidence="8 9" key="1">
    <citation type="submission" date="2020-08" db="EMBL/GenBank/DDBJ databases">
        <title>Genome public.</title>
        <authorList>
            <person name="Liu C."/>
            <person name="Sun Q."/>
        </authorList>
    </citation>
    <scope>NUCLEOTIDE SEQUENCE [LARGE SCALE GENOMIC DNA]</scope>
    <source>
        <strain evidence="8 9">New-38</strain>
    </source>
</reference>
<name>A0ABR7HQC3_9FIRM</name>
<dbReference type="Pfam" id="PF03772">
    <property type="entry name" value="Competence"/>
    <property type="match status" value="1"/>
</dbReference>
<feature type="transmembrane region" description="Helical" evidence="6">
    <location>
        <begin position="434"/>
        <end position="454"/>
    </location>
</feature>
<evidence type="ECO:0000313" key="8">
    <source>
        <dbReference type="EMBL" id="MBC5729715.1"/>
    </source>
</evidence>
<dbReference type="InterPro" id="IPR001279">
    <property type="entry name" value="Metallo-B-lactamas"/>
</dbReference>
<keyword evidence="9" id="KW-1185">Reference proteome</keyword>
<organism evidence="8 9">
    <name type="scientific">Pseudoflavonifractor hominis</name>
    <dbReference type="NCBI Taxonomy" id="2763059"/>
    <lineage>
        <taxon>Bacteria</taxon>
        <taxon>Bacillati</taxon>
        <taxon>Bacillota</taxon>
        <taxon>Clostridia</taxon>
        <taxon>Eubacteriales</taxon>
        <taxon>Oscillospiraceae</taxon>
        <taxon>Pseudoflavonifractor</taxon>
    </lineage>
</organism>
<feature type="transmembrane region" description="Helical" evidence="6">
    <location>
        <begin position="233"/>
        <end position="254"/>
    </location>
</feature>
<proteinExistence type="predicted"/>
<gene>
    <name evidence="8" type="ORF">H8S34_02565</name>
</gene>
<dbReference type="InterPro" id="IPR035681">
    <property type="entry name" value="ComA-like_MBL"/>
</dbReference>
<dbReference type="Pfam" id="PF00753">
    <property type="entry name" value="Lactamase_B"/>
    <property type="match status" value="1"/>
</dbReference>
<accession>A0ABR7HQC3</accession>
<dbReference type="EMBL" id="JACOPR010000001">
    <property type="protein sequence ID" value="MBC5729715.1"/>
    <property type="molecule type" value="Genomic_DNA"/>
</dbReference>
<dbReference type="PANTHER" id="PTHR30619">
    <property type="entry name" value="DNA INTERNALIZATION/COMPETENCE PROTEIN COMEC/REC2"/>
    <property type="match status" value="1"/>
</dbReference>
<keyword evidence="2" id="KW-1003">Cell membrane</keyword>
<feature type="transmembrane region" description="Helical" evidence="6">
    <location>
        <begin position="496"/>
        <end position="517"/>
    </location>
</feature>
<keyword evidence="3 6" id="KW-0812">Transmembrane</keyword>
<feature type="domain" description="Metallo-beta-lactamase" evidence="7">
    <location>
        <begin position="531"/>
        <end position="725"/>
    </location>
</feature>
<keyword evidence="4 6" id="KW-1133">Transmembrane helix</keyword>
<protein>
    <submittedName>
        <fullName evidence="8">DNA internalization-related competence protein ComEC/Rec2</fullName>
    </submittedName>
</protein>
<sequence>MRKLASFAAPCSGAILLAVLLLPERWLLPLGIGCLCLGLGLLLREGKGRMLLVRLSCFGLAAGFLWTALYQGRTLAPARQMSGSAHTFTAVVTDWPAATRYGASVEIALPTENGTVLGAVLYGDESLLTLRPGDTVRGSAALELAHTVGGEESDTFYARGIFLTGSLRGALEVDSPERVPFRYWPAFWARHLKEQIARSFPADVAGLVSGLVTGDKSGLDDATYTAFQRTGTAHVVAVSGLHVSFLAGVALRLLGRGRRRTAVLTILLMAVFAGIAGYTPSVLRAAFLQTMLLIAPLVEREGDGPTSLSLALLLLLLQNPYAGAGIGLQLSFASVAGIQLCAQRLYECWTWWLPRRVRGLRRWGKQVFRVLAASLATTLGALLFTTPLLVIYFGELSLVAPLANLMGLGAVAVCFAGGLGVAVLGTFAPALAGFLGEVFALPGRYVLWVVRGMSRFPLAAVPLDSVYLRGWLILLYTMLILWAILRRGPGRYIRPVIPLCTGVLSLCAALMCGAAELRLAGLTLSVLDVGQGQSVALFSQGRAALVDCGGSGWDNSGDVAADYFQSRGVTRLDALILTHFHADHTNGVEQLLERMEVELLIAPDVEEESPERQALLSEAEAHGTQVLLLDENAQLTLGQADIQIYRPMGDGGGNEEGLSLLASTDTFDALLTGDMNTVLEERLVKYGALPDVDVLIAGHHGSKYASSERLLEAVRPEYAVLSVGYNSYGHPAPETLARLEAAGCAIYRTDWMGTITFRARE</sequence>
<feature type="transmembrane region" description="Helical" evidence="6">
    <location>
        <begin position="51"/>
        <end position="70"/>
    </location>
</feature>
<feature type="transmembrane region" description="Helical" evidence="6">
    <location>
        <begin position="405"/>
        <end position="427"/>
    </location>
</feature>
<evidence type="ECO:0000259" key="7">
    <source>
        <dbReference type="SMART" id="SM00849"/>
    </source>
</evidence>
<feature type="transmembrane region" description="Helical" evidence="6">
    <location>
        <begin position="367"/>
        <end position="393"/>
    </location>
</feature>
<dbReference type="RefSeq" id="WP_186962942.1">
    <property type="nucleotide sequence ID" value="NZ_JACOPR010000001.1"/>
</dbReference>
<dbReference type="SUPFAM" id="SSF56281">
    <property type="entry name" value="Metallo-hydrolase/oxidoreductase"/>
    <property type="match status" value="1"/>
</dbReference>
<evidence type="ECO:0000256" key="6">
    <source>
        <dbReference type="SAM" id="Phobius"/>
    </source>
</evidence>
<dbReference type="PANTHER" id="PTHR30619:SF1">
    <property type="entry name" value="RECOMBINATION PROTEIN 2"/>
    <property type="match status" value="1"/>
</dbReference>
<feature type="transmembrane region" description="Helical" evidence="6">
    <location>
        <begin position="261"/>
        <end position="283"/>
    </location>
</feature>
<dbReference type="InterPro" id="IPR052159">
    <property type="entry name" value="Competence_DNA_uptake"/>
</dbReference>
<dbReference type="InterPro" id="IPR004797">
    <property type="entry name" value="Competence_ComEC/Rec2"/>
</dbReference>
<evidence type="ECO:0000256" key="5">
    <source>
        <dbReference type="ARBA" id="ARBA00023136"/>
    </source>
</evidence>
<dbReference type="InterPro" id="IPR004477">
    <property type="entry name" value="ComEC_N"/>
</dbReference>
<evidence type="ECO:0000313" key="9">
    <source>
        <dbReference type="Proteomes" id="UP000660021"/>
    </source>
</evidence>
<evidence type="ECO:0000256" key="3">
    <source>
        <dbReference type="ARBA" id="ARBA00022692"/>
    </source>
</evidence>
<dbReference type="NCBIfam" id="TIGR00360">
    <property type="entry name" value="ComEC_N-term"/>
    <property type="match status" value="1"/>
</dbReference>
<feature type="transmembrane region" description="Helical" evidence="6">
    <location>
        <begin position="466"/>
        <end position="484"/>
    </location>
</feature>
<feature type="transmembrane region" description="Helical" evidence="6">
    <location>
        <begin position="26"/>
        <end position="44"/>
    </location>
</feature>
<dbReference type="NCBIfam" id="TIGR00361">
    <property type="entry name" value="ComEC_Rec2"/>
    <property type="match status" value="1"/>
</dbReference>
<feature type="transmembrane region" description="Helical" evidence="6">
    <location>
        <begin position="321"/>
        <end position="346"/>
    </location>
</feature>
<comment type="subcellular location">
    <subcellularLocation>
        <location evidence="1">Cell membrane</location>
        <topology evidence="1">Multi-pass membrane protein</topology>
    </subcellularLocation>
</comment>
<dbReference type="Gene3D" id="3.60.15.10">
    <property type="entry name" value="Ribonuclease Z/Hydroxyacylglutathione hydrolase-like"/>
    <property type="match status" value="1"/>
</dbReference>
<evidence type="ECO:0000256" key="2">
    <source>
        <dbReference type="ARBA" id="ARBA00022475"/>
    </source>
</evidence>
<dbReference type="SMART" id="SM00849">
    <property type="entry name" value="Lactamase_B"/>
    <property type="match status" value="1"/>
</dbReference>